<dbReference type="Pfam" id="PF25545">
    <property type="entry name" value="DUF7924"/>
    <property type="match status" value="3"/>
</dbReference>
<proteinExistence type="predicted"/>
<dbReference type="InterPro" id="IPR057684">
    <property type="entry name" value="DUF7924"/>
</dbReference>
<reference evidence="3 4" key="1">
    <citation type="journal article" date="2015" name="Environ. Microbiol.">
        <title>Metagenome sequence of Elaphomyces granulatus from sporocarp tissue reveals Ascomycota ectomycorrhizal fingerprints of genome expansion and a Proteobacteria-rich microbiome.</title>
        <authorList>
            <person name="Quandt C.A."/>
            <person name="Kohler A."/>
            <person name="Hesse C.N."/>
            <person name="Sharpton T.J."/>
            <person name="Martin F."/>
            <person name="Spatafora J.W."/>
        </authorList>
    </citation>
    <scope>NUCLEOTIDE SEQUENCE [LARGE SCALE GENOMIC DNA]</scope>
    <source>
        <strain evidence="3 4">OSC145934</strain>
    </source>
</reference>
<dbReference type="PANTHER" id="PTHR42470">
    <property type="entry name" value="VAST DOMAIN-CONTAINING PROTEIN"/>
    <property type="match status" value="1"/>
</dbReference>
<name>A0A232LNW7_9EURO</name>
<evidence type="ECO:0000313" key="3">
    <source>
        <dbReference type="EMBL" id="OXV05836.1"/>
    </source>
</evidence>
<feature type="region of interest" description="Disordered" evidence="1">
    <location>
        <begin position="160"/>
        <end position="193"/>
    </location>
</feature>
<protein>
    <recommendedName>
        <fullName evidence="2">DUF7924 domain-containing protein</fullName>
    </recommendedName>
</protein>
<feature type="region of interest" description="Disordered" evidence="1">
    <location>
        <begin position="1"/>
        <end position="102"/>
    </location>
</feature>
<dbReference type="AlphaFoldDB" id="A0A232LNW7"/>
<accession>A0A232LNW7</accession>
<evidence type="ECO:0000256" key="1">
    <source>
        <dbReference type="SAM" id="MobiDB-lite"/>
    </source>
</evidence>
<dbReference type="PANTHER" id="PTHR42470:SF2">
    <property type="match status" value="1"/>
</dbReference>
<organism evidence="3 4">
    <name type="scientific">Elaphomyces granulatus</name>
    <dbReference type="NCBI Taxonomy" id="519963"/>
    <lineage>
        <taxon>Eukaryota</taxon>
        <taxon>Fungi</taxon>
        <taxon>Dikarya</taxon>
        <taxon>Ascomycota</taxon>
        <taxon>Pezizomycotina</taxon>
        <taxon>Eurotiomycetes</taxon>
        <taxon>Eurotiomycetidae</taxon>
        <taxon>Eurotiales</taxon>
        <taxon>Elaphomycetaceae</taxon>
        <taxon>Elaphomyces</taxon>
    </lineage>
</organism>
<keyword evidence="4" id="KW-1185">Reference proteome</keyword>
<feature type="domain" description="DUF7924" evidence="2">
    <location>
        <begin position="274"/>
        <end position="306"/>
    </location>
</feature>
<evidence type="ECO:0000313" key="4">
    <source>
        <dbReference type="Proteomes" id="UP000243515"/>
    </source>
</evidence>
<feature type="domain" description="DUF7924" evidence="2">
    <location>
        <begin position="233"/>
        <end position="273"/>
    </location>
</feature>
<sequence>MASAHEPVVARKRRRAAQQLQKDNVSHLPRSSKEENRPGPPKTRKRPREAEVEQATDYIPVKRSRKLVQQPPPAQQPKDRKRLREALNPLRKNSAEAPRKRARRSLRNTIIETSVDQEASTVGEGEIDPIGYWTKAYHWPKGYAEQRDDTMSHLLARQKSTASLRRKRSELASIEPASEAKRSKKHTRPQPDYSVGFKREAFTKDQLNKLSPFIGDFIAGDQSFFMATYYMDRNAHSMTLSVRAIVELFRLVGREMELHREILAFSISHEPQSALEGKEKWTAYKFTKNIYDTWMPAHFKRLCSAIDKIPEDLDFSVPPLSLNSGLSQGFKSHHLSEPTELESLSREPSQRSIGDAEDTTPDTSFTCQGAPKR</sequence>
<dbReference type="EMBL" id="NPHW01006394">
    <property type="protein sequence ID" value="OXV05836.1"/>
    <property type="molecule type" value="Genomic_DNA"/>
</dbReference>
<feature type="domain" description="DUF7924" evidence="2">
    <location>
        <begin position="156"/>
        <end position="231"/>
    </location>
</feature>
<gene>
    <name evidence="3" type="ORF">Egran_06396</name>
</gene>
<dbReference type="OrthoDB" id="5400850at2759"/>
<feature type="region of interest" description="Disordered" evidence="1">
    <location>
        <begin position="336"/>
        <end position="373"/>
    </location>
</feature>
<dbReference type="Proteomes" id="UP000243515">
    <property type="component" value="Unassembled WGS sequence"/>
</dbReference>
<comment type="caution">
    <text evidence="3">The sequence shown here is derived from an EMBL/GenBank/DDBJ whole genome shotgun (WGS) entry which is preliminary data.</text>
</comment>
<evidence type="ECO:0000259" key="2">
    <source>
        <dbReference type="Pfam" id="PF25545"/>
    </source>
</evidence>